<organism evidence="1 3">
    <name type="scientific">Xenorhabdus ehlersii</name>
    <dbReference type="NCBI Taxonomy" id="290111"/>
    <lineage>
        <taxon>Bacteria</taxon>
        <taxon>Pseudomonadati</taxon>
        <taxon>Pseudomonadota</taxon>
        <taxon>Gammaproteobacteria</taxon>
        <taxon>Enterobacterales</taxon>
        <taxon>Morganellaceae</taxon>
        <taxon>Xenorhabdus</taxon>
    </lineage>
</organism>
<protein>
    <submittedName>
        <fullName evidence="1">Uncharacterized protein</fullName>
    </submittedName>
</protein>
<comment type="caution">
    <text evidence="1">The sequence shown here is derived from an EMBL/GenBank/DDBJ whole genome shotgun (WGS) entry which is preliminary data.</text>
</comment>
<sequence length="115" mass="13543">MTQSLLIYILAIKLLPSSVKIIAKSEKVNFLPDKDSLIEEKEIIYTFDNGVSVLYLEESEKLENEYAGQLCQEKWIGYNVLDNNRFTITPREKNFYNICQEKYWVKNQNPQNVML</sequence>
<evidence type="ECO:0000313" key="4">
    <source>
        <dbReference type="Proteomes" id="UP000283568"/>
    </source>
</evidence>
<name>A0A2D0IVZ0_9GAMM</name>
<evidence type="ECO:0000313" key="2">
    <source>
        <dbReference type="EMBL" id="RKE88514.1"/>
    </source>
</evidence>
<reference evidence="1 3" key="1">
    <citation type="journal article" date="2017" name="Nat. Microbiol.">
        <title>Natural product diversity associated with the nematode symbionts Photorhabdus and Xenorhabdus.</title>
        <authorList>
            <person name="Tobias N.J."/>
            <person name="Wolff H."/>
            <person name="Djahanschiri B."/>
            <person name="Grundmann F."/>
            <person name="Kronenwerth M."/>
            <person name="Shi Y.M."/>
            <person name="Simonyi S."/>
            <person name="Grun P."/>
            <person name="Shapiro-Ilan D."/>
            <person name="Pidot S.J."/>
            <person name="Stinear T.P."/>
            <person name="Ebersberger I."/>
            <person name="Bode H.B."/>
        </authorList>
    </citation>
    <scope>NUCLEOTIDE SEQUENCE [LARGE SCALE GENOMIC DNA]</scope>
    <source>
        <strain evidence="1 3">DSM 16337</strain>
    </source>
</reference>
<evidence type="ECO:0000313" key="3">
    <source>
        <dbReference type="Proteomes" id="UP000225605"/>
    </source>
</evidence>
<keyword evidence="4" id="KW-1185">Reference proteome</keyword>
<accession>A0A2D0IVZ0</accession>
<dbReference type="AlphaFoldDB" id="A0A2D0IVZ0"/>
<dbReference type="Proteomes" id="UP000283568">
    <property type="component" value="Unassembled WGS sequence"/>
</dbReference>
<gene>
    <name evidence="2" type="ORF">BDE27_3148</name>
    <name evidence="1" type="ORF">Xehl_01015</name>
</gene>
<dbReference type="EMBL" id="RAQI01000005">
    <property type="protein sequence ID" value="RKE88514.1"/>
    <property type="molecule type" value="Genomic_DNA"/>
</dbReference>
<dbReference type="Proteomes" id="UP000225605">
    <property type="component" value="Unassembled WGS sequence"/>
</dbReference>
<dbReference type="OrthoDB" id="8605335at2"/>
<proteinExistence type="predicted"/>
<dbReference type="RefSeq" id="WP_099131580.1">
    <property type="nucleotide sequence ID" value="NZ_CAWNOJ010000053.1"/>
</dbReference>
<dbReference type="EMBL" id="NIBT01000004">
    <property type="protein sequence ID" value="PHM25957.1"/>
    <property type="molecule type" value="Genomic_DNA"/>
</dbReference>
<evidence type="ECO:0000313" key="1">
    <source>
        <dbReference type="EMBL" id="PHM25957.1"/>
    </source>
</evidence>
<reference evidence="2 4" key="2">
    <citation type="submission" date="2018-09" db="EMBL/GenBank/DDBJ databases">
        <title>Genomic Encyclopedia of Archaeal and Bacterial Type Strains, Phase II (KMG-II): from individual species to whole genera.</title>
        <authorList>
            <person name="Goeker M."/>
        </authorList>
    </citation>
    <scope>NUCLEOTIDE SEQUENCE [LARGE SCALE GENOMIC DNA]</scope>
    <source>
        <strain evidence="2 4">DSM 16337</strain>
    </source>
</reference>